<feature type="region of interest" description="Disordered" evidence="7">
    <location>
        <begin position="90"/>
        <end position="146"/>
    </location>
</feature>
<dbReference type="PANTHER" id="PTHR12146">
    <property type="entry name" value="40S RIBOSOMAL PROTEIN S10"/>
    <property type="match status" value="1"/>
</dbReference>
<sequence>MLIPKENRKAIHQTLFQQGVLVAKKDFNLPKHPEVGVPNLQVIKACQSLDSRGFLKTRYNWGYFYYTLNNEGVEYLREYLHLPAEVVPATHKRQARPAAPRATRPEPRERAAADAGYRRAEKKDDGAAPGGFAPSFRGGFGRPVAA</sequence>
<dbReference type="Gene3D" id="1.10.10.10">
    <property type="entry name" value="Winged helix-like DNA-binding domain superfamily/Winged helix DNA-binding domain"/>
    <property type="match status" value="1"/>
</dbReference>
<evidence type="ECO:0000313" key="10">
    <source>
        <dbReference type="Proteomes" id="UP001212411"/>
    </source>
</evidence>
<protein>
    <submittedName>
        <fullName evidence="9">40S ribosomal protein S10</fullName>
    </submittedName>
</protein>
<evidence type="ECO:0000256" key="5">
    <source>
        <dbReference type="ARBA" id="ARBA00023274"/>
    </source>
</evidence>
<evidence type="ECO:0000256" key="7">
    <source>
        <dbReference type="SAM" id="MobiDB-lite"/>
    </source>
</evidence>
<feature type="compositionally biased region" description="Basic and acidic residues" evidence="7">
    <location>
        <begin position="103"/>
        <end position="126"/>
    </location>
</feature>
<dbReference type="GO" id="GO:0003735">
    <property type="term" value="F:structural constituent of ribosome"/>
    <property type="evidence" value="ECO:0007669"/>
    <property type="project" value="TreeGrafter"/>
</dbReference>
<gene>
    <name evidence="9" type="primary">rps1002</name>
    <name evidence="9" type="ORF">SOMG_00923</name>
</gene>
<evidence type="ECO:0000256" key="1">
    <source>
        <dbReference type="ARBA" id="ARBA00004496"/>
    </source>
</evidence>
<organism evidence="9 10">
    <name type="scientific">Schizosaccharomyces osmophilus</name>
    <dbReference type="NCBI Taxonomy" id="2545709"/>
    <lineage>
        <taxon>Eukaryota</taxon>
        <taxon>Fungi</taxon>
        <taxon>Dikarya</taxon>
        <taxon>Ascomycota</taxon>
        <taxon>Taphrinomycotina</taxon>
        <taxon>Schizosaccharomycetes</taxon>
        <taxon>Schizosaccharomycetales</taxon>
        <taxon>Schizosaccharomycetaceae</taxon>
        <taxon>Schizosaccharomyces</taxon>
    </lineage>
</organism>
<dbReference type="FunFam" id="1.10.10.10:FF:000025">
    <property type="entry name" value="40S ribosomal protein S10"/>
    <property type="match status" value="1"/>
</dbReference>
<evidence type="ECO:0000256" key="3">
    <source>
        <dbReference type="ARBA" id="ARBA00022490"/>
    </source>
</evidence>
<dbReference type="EMBL" id="CP115611">
    <property type="protein sequence ID" value="WBW72434.1"/>
    <property type="molecule type" value="Genomic_DNA"/>
</dbReference>
<keyword evidence="3" id="KW-0963">Cytoplasm</keyword>
<keyword evidence="5" id="KW-0687">Ribonucleoprotein</keyword>
<keyword evidence="10" id="KW-1185">Reference proteome</keyword>
<dbReference type="RefSeq" id="XP_056036677.1">
    <property type="nucleotide sequence ID" value="XM_056179716.1"/>
</dbReference>
<dbReference type="KEGG" id="som:SOMG_00923"/>
<dbReference type="InterPro" id="IPR037447">
    <property type="entry name" value="Ribosomal_eS10"/>
</dbReference>
<dbReference type="InterPro" id="IPR005326">
    <property type="entry name" value="Plectin_eS10_N"/>
</dbReference>
<dbReference type="InterPro" id="IPR036388">
    <property type="entry name" value="WH-like_DNA-bd_sf"/>
</dbReference>
<comment type="subcellular location">
    <subcellularLocation>
        <location evidence="1">Cytoplasm</location>
    </subcellularLocation>
</comment>
<comment type="subunit">
    <text evidence="6">Component of the small ribosomal subunit (SSU). Mature yeast ribosomes consist of a small (40S) and a large (60S) subunit. The 40S small subunit contains 1 molecule of ribosomal RNA (18S rRNA) and at least 33 different proteins. The large 60S subunit contains 3 rRNA molecules (25S, 5.8S and 5S rRNA) and at least 46 different proteins. eS10 interacts with GCN1 (via middle region); this interaction is direct and promotes GCN2 kinase activity.</text>
</comment>
<dbReference type="GeneID" id="80874405"/>
<dbReference type="GO" id="GO:0022627">
    <property type="term" value="C:cytosolic small ribosomal subunit"/>
    <property type="evidence" value="ECO:0007669"/>
    <property type="project" value="TreeGrafter"/>
</dbReference>
<dbReference type="GO" id="GO:0003723">
    <property type="term" value="F:RNA binding"/>
    <property type="evidence" value="ECO:0007669"/>
    <property type="project" value="TreeGrafter"/>
</dbReference>
<comment type="similarity">
    <text evidence="2">Belongs to the eukaryotic ribosomal protein eS10 family.</text>
</comment>
<evidence type="ECO:0000259" key="8">
    <source>
        <dbReference type="Pfam" id="PF03501"/>
    </source>
</evidence>
<feature type="domain" description="Plectin/eS10 N-terminal" evidence="8">
    <location>
        <begin position="3"/>
        <end position="94"/>
    </location>
</feature>
<dbReference type="AlphaFoldDB" id="A0AAE9WA20"/>
<dbReference type="PANTHER" id="PTHR12146:SF0">
    <property type="entry name" value="RIBOSOMAL PROTEIN S10"/>
    <property type="match status" value="1"/>
</dbReference>
<dbReference type="Proteomes" id="UP001212411">
    <property type="component" value="Chromosome 1"/>
</dbReference>
<dbReference type="Pfam" id="PF03501">
    <property type="entry name" value="S10_plectin"/>
    <property type="match status" value="1"/>
</dbReference>
<evidence type="ECO:0000256" key="6">
    <source>
        <dbReference type="ARBA" id="ARBA00063610"/>
    </source>
</evidence>
<reference evidence="9 10" key="1">
    <citation type="journal article" date="2023" name="G3 (Bethesda)">
        <title>A high-quality reference genome for the fission yeast Schizosaccharomyces osmophilus.</title>
        <authorList>
            <person name="Jia G.S."/>
            <person name="Zhang W.C."/>
            <person name="Liang Y."/>
            <person name="Liu X.H."/>
            <person name="Rhind N."/>
            <person name="Pidoux A."/>
            <person name="Brysch-Herzberg M."/>
            <person name="Du L.L."/>
        </authorList>
    </citation>
    <scope>NUCLEOTIDE SEQUENCE [LARGE SCALE GENOMIC DNA]</scope>
    <source>
        <strain evidence="9 10">CBS 15793</strain>
    </source>
</reference>
<proteinExistence type="inferred from homology"/>
<evidence type="ECO:0000256" key="4">
    <source>
        <dbReference type="ARBA" id="ARBA00022980"/>
    </source>
</evidence>
<evidence type="ECO:0000313" key="9">
    <source>
        <dbReference type="EMBL" id="WBW72434.1"/>
    </source>
</evidence>
<keyword evidence="4 9" id="KW-0689">Ribosomal protein</keyword>
<name>A0AAE9WA20_9SCHI</name>
<evidence type="ECO:0000256" key="2">
    <source>
        <dbReference type="ARBA" id="ARBA00007278"/>
    </source>
</evidence>
<accession>A0AAE9WA20</accession>